<dbReference type="Proteomes" id="UP000321830">
    <property type="component" value="Unassembled WGS sequence"/>
</dbReference>
<organism evidence="4 5">
    <name type="scientific">Enterococcus villorum</name>
    <dbReference type="NCBI Taxonomy" id="112904"/>
    <lineage>
        <taxon>Bacteria</taxon>
        <taxon>Bacillati</taxon>
        <taxon>Bacillota</taxon>
        <taxon>Bacilli</taxon>
        <taxon>Lactobacillales</taxon>
        <taxon>Enterococcaceae</taxon>
        <taxon>Enterococcus</taxon>
    </lineage>
</organism>
<dbReference type="EMBL" id="BJWF01000033">
    <property type="protein sequence ID" value="GEL92761.1"/>
    <property type="molecule type" value="Genomic_DNA"/>
</dbReference>
<dbReference type="PANTHER" id="PTHR30185:SF13">
    <property type="entry name" value="LICABCH OPERON REGULATOR-RELATED"/>
    <property type="match status" value="1"/>
</dbReference>
<gene>
    <name evidence="4" type="ORF">EVI01_20980</name>
</gene>
<comment type="caution">
    <text evidence="4">The sequence shown here is derived from an EMBL/GenBank/DDBJ whole genome shotgun (WGS) entry which is preliminary data.</text>
</comment>
<evidence type="ECO:0000256" key="2">
    <source>
        <dbReference type="ARBA" id="ARBA00023163"/>
    </source>
</evidence>
<sequence>MELTYVYGKNMKKKISLIQHLYAKHDWITTNELTQLTQMERKTILKYISELSKDLEKFNHPEISLTISKGRGNFLYATSPIVLKEFILWLIKDNLAVRLLHTFFFDGKVNIIKWSYKNYVSVSTVRRTLISLKDMFQNLDIKIISKKSTYTIVGKEKNIRYMYFSFFWNTYNGISWPFKNISEDKIKKMLAMLGSSYSPLINYQSVEKTAFFFAVCITRYLQNNKITFKKII</sequence>
<dbReference type="InterPro" id="IPR007737">
    <property type="entry name" value="Mga_HTH"/>
</dbReference>
<protein>
    <recommendedName>
        <fullName evidence="3">Mga helix-turn-helix domain-containing protein</fullName>
    </recommendedName>
</protein>
<evidence type="ECO:0000313" key="4">
    <source>
        <dbReference type="EMBL" id="GEL92761.1"/>
    </source>
</evidence>
<evidence type="ECO:0000313" key="5">
    <source>
        <dbReference type="Proteomes" id="UP000321830"/>
    </source>
</evidence>
<name>A0A511J455_9ENTE</name>
<accession>A0A511J455</accession>
<dbReference type="Gene3D" id="1.10.10.10">
    <property type="entry name" value="Winged helix-like DNA-binding domain superfamily/Winged helix DNA-binding domain"/>
    <property type="match status" value="1"/>
</dbReference>
<keyword evidence="2" id="KW-0804">Transcription</keyword>
<dbReference type="RefSeq" id="WP_146811656.1">
    <property type="nucleotide sequence ID" value="NZ_BJWF01000033.1"/>
</dbReference>
<dbReference type="Pfam" id="PF05043">
    <property type="entry name" value="Mga"/>
    <property type="match status" value="1"/>
</dbReference>
<proteinExistence type="predicted"/>
<dbReference type="PANTHER" id="PTHR30185">
    <property type="entry name" value="CRYPTIC BETA-GLUCOSIDE BGL OPERON ANTITERMINATOR"/>
    <property type="match status" value="1"/>
</dbReference>
<dbReference type="InterPro" id="IPR036388">
    <property type="entry name" value="WH-like_DNA-bd_sf"/>
</dbReference>
<feature type="domain" description="Mga helix-turn-helix" evidence="3">
    <location>
        <begin position="83"/>
        <end position="167"/>
    </location>
</feature>
<dbReference type="InterPro" id="IPR050661">
    <property type="entry name" value="BglG_antiterminators"/>
</dbReference>
<dbReference type="AlphaFoldDB" id="A0A511J455"/>
<evidence type="ECO:0000256" key="1">
    <source>
        <dbReference type="ARBA" id="ARBA00023015"/>
    </source>
</evidence>
<evidence type="ECO:0000259" key="3">
    <source>
        <dbReference type="Pfam" id="PF05043"/>
    </source>
</evidence>
<keyword evidence="1" id="KW-0805">Transcription regulation</keyword>
<reference evidence="4 5" key="1">
    <citation type="submission" date="2019-07" db="EMBL/GenBank/DDBJ databases">
        <title>Whole genome shotgun sequence of Enterococcus villorum NBRC 100699.</title>
        <authorList>
            <person name="Hosoyama A."/>
            <person name="Uohara A."/>
            <person name="Ohji S."/>
            <person name="Ichikawa N."/>
        </authorList>
    </citation>
    <scope>NUCLEOTIDE SEQUENCE [LARGE SCALE GENOMIC DNA]</scope>
    <source>
        <strain evidence="4 5">NBRC 100699</strain>
    </source>
</reference>